<reference evidence="2" key="1">
    <citation type="journal article" date="2020" name="mSystems">
        <title>Genome- and Community-Level Interaction Insights into Carbon Utilization and Element Cycling Functions of Hydrothermarchaeota in Hydrothermal Sediment.</title>
        <authorList>
            <person name="Zhou Z."/>
            <person name="Liu Y."/>
            <person name="Xu W."/>
            <person name="Pan J."/>
            <person name="Luo Z.H."/>
            <person name="Li M."/>
        </authorList>
    </citation>
    <scope>NUCLEOTIDE SEQUENCE [LARGE SCALE GENOMIC DNA]</scope>
    <source>
        <strain evidence="2">SpSt-1071</strain>
    </source>
</reference>
<accession>A0A7C5REU2</accession>
<organism evidence="2">
    <name type="scientific">Thermus caliditerrae</name>
    <dbReference type="NCBI Taxonomy" id="1330700"/>
    <lineage>
        <taxon>Bacteria</taxon>
        <taxon>Thermotogati</taxon>
        <taxon>Deinococcota</taxon>
        <taxon>Deinococci</taxon>
        <taxon>Thermales</taxon>
        <taxon>Thermaceae</taxon>
        <taxon>Thermus</taxon>
    </lineage>
</organism>
<keyword evidence="1" id="KW-0175">Coiled coil</keyword>
<proteinExistence type="predicted"/>
<gene>
    <name evidence="2" type="ORF">ENM28_05535</name>
</gene>
<evidence type="ECO:0000256" key="1">
    <source>
        <dbReference type="SAM" id="Coils"/>
    </source>
</evidence>
<protein>
    <submittedName>
        <fullName evidence="2">Uncharacterized protein</fullName>
    </submittedName>
</protein>
<comment type="caution">
    <text evidence="2">The sequence shown here is derived from an EMBL/GenBank/DDBJ whole genome shotgun (WGS) entry which is preliminary data.</text>
</comment>
<name>A0A7C5REU2_9DEIN</name>
<sequence length="187" mass="20416">MASKGPFSLKLSPRDVRLLPLLVALSIGGAFSPSILNRYQEVRTKEKEVAEKHQEVESLRQRLAELNVLRQRLSQLEAEYKAVSWPPDPRTQGAAWVASLLEEAGMKVESMEITGGDPFAEGLLAVNVAVQGNAAGYKAVRDGLEKLLASRSVIRSIRLEYTPGEGLRVDLKVGVLVLLTQVDGGRL</sequence>
<dbReference type="AlphaFoldDB" id="A0A7C5REU2"/>
<feature type="coiled-coil region" evidence="1">
    <location>
        <begin position="42"/>
        <end position="79"/>
    </location>
</feature>
<evidence type="ECO:0000313" key="2">
    <source>
        <dbReference type="EMBL" id="HHM68157.1"/>
    </source>
</evidence>
<dbReference type="EMBL" id="DRXE01000206">
    <property type="protein sequence ID" value="HHM68157.1"/>
    <property type="molecule type" value="Genomic_DNA"/>
</dbReference>